<keyword evidence="2" id="KW-1185">Reference proteome</keyword>
<proteinExistence type="predicted"/>
<dbReference type="AlphaFoldDB" id="A0A4R3VRF3"/>
<organism evidence="1 2">
    <name type="scientific">Sphingobacterium alimentarium</name>
    <dbReference type="NCBI Taxonomy" id="797292"/>
    <lineage>
        <taxon>Bacteria</taxon>
        <taxon>Pseudomonadati</taxon>
        <taxon>Bacteroidota</taxon>
        <taxon>Sphingobacteriia</taxon>
        <taxon>Sphingobacteriales</taxon>
        <taxon>Sphingobacteriaceae</taxon>
        <taxon>Sphingobacterium</taxon>
    </lineage>
</organism>
<dbReference type="EMBL" id="SMBZ01000033">
    <property type="protein sequence ID" value="TCV10452.1"/>
    <property type="molecule type" value="Genomic_DNA"/>
</dbReference>
<dbReference type="Proteomes" id="UP000295197">
    <property type="component" value="Unassembled WGS sequence"/>
</dbReference>
<gene>
    <name evidence="1" type="ORF">EDC17_103325</name>
</gene>
<protein>
    <submittedName>
        <fullName evidence="1">Uncharacterized protein</fullName>
    </submittedName>
</protein>
<evidence type="ECO:0000313" key="1">
    <source>
        <dbReference type="EMBL" id="TCV10452.1"/>
    </source>
</evidence>
<evidence type="ECO:0000313" key="2">
    <source>
        <dbReference type="Proteomes" id="UP000295197"/>
    </source>
</evidence>
<name>A0A4R3VRF3_9SPHI</name>
<reference evidence="1 2" key="1">
    <citation type="submission" date="2019-03" db="EMBL/GenBank/DDBJ databases">
        <title>Genomic Encyclopedia of Type Strains, Phase IV (KMG-IV): sequencing the most valuable type-strain genomes for metagenomic binning, comparative biology and taxonomic classification.</title>
        <authorList>
            <person name="Goeker M."/>
        </authorList>
    </citation>
    <scope>NUCLEOTIDE SEQUENCE [LARGE SCALE GENOMIC DNA]</scope>
    <source>
        <strain evidence="1 2">DSM 22362</strain>
    </source>
</reference>
<comment type="caution">
    <text evidence="1">The sequence shown here is derived from an EMBL/GenBank/DDBJ whole genome shotgun (WGS) entry which is preliminary data.</text>
</comment>
<accession>A0A4R3VRF3</accession>
<sequence length="31" mass="3749">MTPRYGLLYSMEEQFYWYMEKQEANVALISG</sequence>